<proteinExistence type="predicted"/>
<dbReference type="PANTHER" id="PTHR34851">
    <property type="entry name" value="PROTEIN CBG05235-RELATED"/>
    <property type="match status" value="1"/>
</dbReference>
<comment type="caution">
    <text evidence="2">The sequence shown here is derived from an EMBL/GenBank/DDBJ whole genome shotgun (WGS) entry which is preliminary data.</text>
</comment>
<feature type="non-terminal residue" evidence="2">
    <location>
        <position position="257"/>
    </location>
</feature>
<reference evidence="3" key="1">
    <citation type="submission" date="2022-10" db="EMBL/GenBank/DDBJ databases">
        <title>Genome assembly of Pristionchus species.</title>
        <authorList>
            <person name="Yoshida K."/>
            <person name="Sommer R.J."/>
        </authorList>
    </citation>
    <scope>NUCLEOTIDE SEQUENCE [LARGE SCALE GENOMIC DNA]</scope>
    <source>
        <strain evidence="3">RS5460</strain>
    </source>
</reference>
<evidence type="ECO:0000313" key="2">
    <source>
        <dbReference type="EMBL" id="GMR48934.1"/>
    </source>
</evidence>
<dbReference type="Pfam" id="PF25093">
    <property type="entry name" value="DUF7807"/>
    <property type="match status" value="1"/>
</dbReference>
<feature type="transmembrane region" description="Helical" evidence="1">
    <location>
        <begin position="132"/>
        <end position="156"/>
    </location>
</feature>
<evidence type="ECO:0000313" key="3">
    <source>
        <dbReference type="Proteomes" id="UP001328107"/>
    </source>
</evidence>
<accession>A0AAN5CQV3</accession>
<dbReference type="PANTHER" id="PTHR34851:SF5">
    <property type="entry name" value="MARVEL DOMAIN-CONTAINING PROTEIN"/>
    <property type="match status" value="1"/>
</dbReference>
<dbReference type="AlphaFoldDB" id="A0AAN5CQV3"/>
<sequence>MSRYRCCCCSVTVGSRVFAAFTAVCAFCALISDVWSVSTWYYWAFNSIMLILELFAGIMVFVAIKRRSSKMMIPILAMTIINIIEALVFLGFTISAIFTDDSPFAQAMIEEYKTLQWFRQMLYNAGISLDEWITAFSITMSVTIVFSLFIGIWIFITHYSTYTLLKTRLLHPLHNIPPEHIVPTTYPPPTAYPTPMASPVATMQQQQPMELQHMYQMHPQQSEPPPAYSPSAAPVESLTYPGLTAYAFDPNAGKVEQ</sequence>
<gene>
    <name evidence="2" type="ORF">PMAYCL1PPCAC_19129</name>
</gene>
<name>A0AAN5CQV3_9BILA</name>
<keyword evidence="1" id="KW-0472">Membrane</keyword>
<feature type="transmembrane region" description="Helical" evidence="1">
    <location>
        <begin position="41"/>
        <end position="63"/>
    </location>
</feature>
<keyword evidence="3" id="KW-1185">Reference proteome</keyword>
<keyword evidence="1" id="KW-0812">Transmembrane</keyword>
<evidence type="ECO:0000256" key="1">
    <source>
        <dbReference type="SAM" id="Phobius"/>
    </source>
</evidence>
<dbReference type="InterPro" id="IPR056709">
    <property type="entry name" value="DUF7807"/>
</dbReference>
<dbReference type="Proteomes" id="UP001328107">
    <property type="component" value="Unassembled WGS sequence"/>
</dbReference>
<feature type="transmembrane region" description="Helical" evidence="1">
    <location>
        <begin position="75"/>
        <end position="98"/>
    </location>
</feature>
<protein>
    <submittedName>
        <fullName evidence="2">Uncharacterized protein</fullName>
    </submittedName>
</protein>
<organism evidence="2 3">
    <name type="scientific">Pristionchus mayeri</name>
    <dbReference type="NCBI Taxonomy" id="1317129"/>
    <lineage>
        <taxon>Eukaryota</taxon>
        <taxon>Metazoa</taxon>
        <taxon>Ecdysozoa</taxon>
        <taxon>Nematoda</taxon>
        <taxon>Chromadorea</taxon>
        <taxon>Rhabditida</taxon>
        <taxon>Rhabditina</taxon>
        <taxon>Diplogasteromorpha</taxon>
        <taxon>Diplogasteroidea</taxon>
        <taxon>Neodiplogasteridae</taxon>
        <taxon>Pristionchus</taxon>
    </lineage>
</organism>
<dbReference type="EMBL" id="BTRK01000004">
    <property type="protein sequence ID" value="GMR48934.1"/>
    <property type="molecule type" value="Genomic_DNA"/>
</dbReference>
<keyword evidence="1" id="KW-1133">Transmembrane helix</keyword>